<evidence type="ECO:0000313" key="1">
    <source>
        <dbReference type="EMBL" id="EYU45889.1"/>
    </source>
</evidence>
<protein>
    <submittedName>
        <fullName evidence="1">Uncharacterized protein</fullName>
    </submittedName>
</protein>
<keyword evidence="2" id="KW-1185">Reference proteome</keyword>
<dbReference type="PANTHER" id="PTHR34788">
    <property type="entry name" value="F15I1.22"/>
    <property type="match status" value="1"/>
</dbReference>
<organism evidence="1 2">
    <name type="scientific">Erythranthe guttata</name>
    <name type="common">Yellow monkey flower</name>
    <name type="synonym">Mimulus guttatus</name>
    <dbReference type="NCBI Taxonomy" id="4155"/>
    <lineage>
        <taxon>Eukaryota</taxon>
        <taxon>Viridiplantae</taxon>
        <taxon>Streptophyta</taxon>
        <taxon>Embryophyta</taxon>
        <taxon>Tracheophyta</taxon>
        <taxon>Spermatophyta</taxon>
        <taxon>Magnoliopsida</taxon>
        <taxon>eudicotyledons</taxon>
        <taxon>Gunneridae</taxon>
        <taxon>Pentapetalae</taxon>
        <taxon>asterids</taxon>
        <taxon>lamiids</taxon>
        <taxon>Lamiales</taxon>
        <taxon>Phrymaceae</taxon>
        <taxon>Erythranthe</taxon>
    </lineage>
</organism>
<reference evidence="1 2" key="1">
    <citation type="journal article" date="2013" name="Proc. Natl. Acad. Sci. U.S.A.">
        <title>Fine-scale variation in meiotic recombination in Mimulus inferred from population shotgun sequencing.</title>
        <authorList>
            <person name="Hellsten U."/>
            <person name="Wright K.M."/>
            <person name="Jenkins J."/>
            <person name="Shu S."/>
            <person name="Yuan Y."/>
            <person name="Wessler S.R."/>
            <person name="Schmutz J."/>
            <person name="Willis J.H."/>
            <person name="Rokhsar D.S."/>
        </authorList>
    </citation>
    <scope>NUCLEOTIDE SEQUENCE [LARGE SCALE GENOMIC DNA]</scope>
    <source>
        <strain evidence="2">cv. DUN x IM62</strain>
    </source>
</reference>
<accession>A0A022S0N5</accession>
<dbReference type="EMBL" id="KI630171">
    <property type="protein sequence ID" value="EYU45889.1"/>
    <property type="molecule type" value="Genomic_DNA"/>
</dbReference>
<feature type="non-terminal residue" evidence="1">
    <location>
        <position position="1"/>
    </location>
</feature>
<sequence>RRLATVRLGGKKPRRGFFLARVCRRVKLKWLKGKYLCMMKKVKEYYKDVVEGPGAEGSFHRRMLLESSYAVPVMGLSFMNYPSSRGHY</sequence>
<dbReference type="eggNOG" id="ENOG502S487">
    <property type="taxonomic scope" value="Eukaryota"/>
</dbReference>
<dbReference type="PANTHER" id="PTHR34788:SF4">
    <property type="entry name" value="F15I1.22"/>
    <property type="match status" value="1"/>
</dbReference>
<dbReference type="AlphaFoldDB" id="A0A022S0N5"/>
<name>A0A022S0N5_ERYGU</name>
<gene>
    <name evidence="1" type="ORF">MIMGU_mgv1a022770mg</name>
</gene>
<dbReference type="Proteomes" id="UP000030748">
    <property type="component" value="Unassembled WGS sequence"/>
</dbReference>
<evidence type="ECO:0000313" key="2">
    <source>
        <dbReference type="Proteomes" id="UP000030748"/>
    </source>
</evidence>
<proteinExistence type="predicted"/>